<feature type="compositionally biased region" description="Basic and acidic residues" evidence="9">
    <location>
        <begin position="1856"/>
        <end position="1877"/>
    </location>
</feature>
<protein>
    <submittedName>
        <fullName evidence="13">Uncharacterized protein LOC108744551 isoform X1</fullName>
    </submittedName>
</protein>
<feature type="region of interest" description="Disordered" evidence="9">
    <location>
        <begin position="123"/>
        <end position="211"/>
    </location>
</feature>
<evidence type="ECO:0000256" key="5">
    <source>
        <dbReference type="ARBA" id="ARBA00022806"/>
    </source>
</evidence>
<evidence type="ECO:0000313" key="13">
    <source>
        <dbReference type="RefSeq" id="XP_018335886.1"/>
    </source>
</evidence>
<dbReference type="InterPro" id="IPR000330">
    <property type="entry name" value="SNF2_N"/>
</dbReference>
<dbReference type="GO" id="GO:0005634">
    <property type="term" value="C:nucleus"/>
    <property type="evidence" value="ECO:0007669"/>
    <property type="project" value="UniProtKB-SubCell"/>
</dbReference>
<feature type="region of interest" description="Disordered" evidence="9">
    <location>
        <begin position="1984"/>
        <end position="2025"/>
    </location>
</feature>
<feature type="region of interest" description="Disordered" evidence="9">
    <location>
        <begin position="659"/>
        <end position="681"/>
    </location>
</feature>
<dbReference type="Gene3D" id="1.20.120.850">
    <property type="entry name" value="SWI2/SNF2 ATPases, N-terminal domain"/>
    <property type="match status" value="1"/>
</dbReference>
<dbReference type="InParanoid" id="A0A1W4XID9"/>
<organism evidence="12 13">
    <name type="scientific">Agrilus planipennis</name>
    <name type="common">Emerald ash borer</name>
    <name type="synonym">Agrilus marcopoli</name>
    <dbReference type="NCBI Taxonomy" id="224129"/>
    <lineage>
        <taxon>Eukaryota</taxon>
        <taxon>Metazoa</taxon>
        <taxon>Ecdysozoa</taxon>
        <taxon>Arthropoda</taxon>
        <taxon>Hexapoda</taxon>
        <taxon>Insecta</taxon>
        <taxon>Pterygota</taxon>
        <taxon>Neoptera</taxon>
        <taxon>Endopterygota</taxon>
        <taxon>Coleoptera</taxon>
        <taxon>Polyphaga</taxon>
        <taxon>Elateriformia</taxon>
        <taxon>Buprestoidea</taxon>
        <taxon>Buprestidae</taxon>
        <taxon>Agrilinae</taxon>
        <taxon>Agrilus</taxon>
    </lineage>
</organism>
<dbReference type="InterPro" id="IPR044574">
    <property type="entry name" value="ARIP4-like"/>
</dbReference>
<comment type="similarity">
    <text evidence="2">Belongs to the SNF2/RAD54 helicase family.</text>
</comment>
<keyword evidence="6" id="KW-0067">ATP-binding</keyword>
<dbReference type="InterPro" id="IPR044573">
    <property type="entry name" value="ARIP4_DEXHc"/>
</dbReference>
<feature type="compositionally biased region" description="Polar residues" evidence="9">
    <location>
        <begin position="389"/>
        <end position="400"/>
    </location>
</feature>
<feature type="compositionally biased region" description="Pro residues" evidence="9">
    <location>
        <begin position="2417"/>
        <end position="2428"/>
    </location>
</feature>
<feature type="compositionally biased region" description="Polar residues" evidence="9">
    <location>
        <begin position="1137"/>
        <end position="1165"/>
    </location>
</feature>
<dbReference type="InterPro" id="IPR049730">
    <property type="entry name" value="SNF2/RAD54-like_C"/>
</dbReference>
<keyword evidence="4" id="KW-0378">Hydrolase</keyword>
<feature type="compositionally biased region" description="Basic and acidic residues" evidence="9">
    <location>
        <begin position="672"/>
        <end position="681"/>
    </location>
</feature>
<dbReference type="OrthoDB" id="2020972at2759"/>
<keyword evidence="7" id="KW-0238">DNA-binding</keyword>
<dbReference type="InterPro" id="IPR027417">
    <property type="entry name" value="P-loop_NTPase"/>
</dbReference>
<dbReference type="SMART" id="SM00487">
    <property type="entry name" value="DEXDc"/>
    <property type="match status" value="1"/>
</dbReference>
<feature type="compositionally biased region" description="Polar residues" evidence="9">
    <location>
        <begin position="1225"/>
        <end position="1234"/>
    </location>
</feature>
<dbReference type="SUPFAM" id="SSF52540">
    <property type="entry name" value="P-loop containing nucleoside triphosphate hydrolases"/>
    <property type="match status" value="2"/>
</dbReference>
<feature type="domain" description="Helicase ATP-binding" evidence="10">
    <location>
        <begin position="536"/>
        <end position="753"/>
    </location>
</feature>
<feature type="compositionally biased region" description="Basic and acidic residues" evidence="9">
    <location>
        <begin position="2253"/>
        <end position="2272"/>
    </location>
</feature>
<dbReference type="KEGG" id="apln:108744551"/>
<keyword evidence="12" id="KW-1185">Reference proteome</keyword>
<feature type="region of interest" description="Disordered" evidence="9">
    <location>
        <begin position="1856"/>
        <end position="1905"/>
    </location>
</feature>
<dbReference type="FunCoup" id="A0A1W4XID9">
    <property type="interactions" value="1711"/>
</dbReference>
<dbReference type="GO" id="GO:0005524">
    <property type="term" value="F:ATP binding"/>
    <property type="evidence" value="ECO:0007669"/>
    <property type="project" value="UniProtKB-KW"/>
</dbReference>
<dbReference type="Pfam" id="PF00176">
    <property type="entry name" value="SNF2-rel_dom"/>
    <property type="match status" value="1"/>
</dbReference>
<evidence type="ECO:0000256" key="6">
    <source>
        <dbReference type="ARBA" id="ARBA00022840"/>
    </source>
</evidence>
<feature type="region of interest" description="Disordered" evidence="9">
    <location>
        <begin position="2072"/>
        <end position="2104"/>
    </location>
</feature>
<feature type="compositionally biased region" description="Low complexity" evidence="9">
    <location>
        <begin position="1198"/>
        <end position="1224"/>
    </location>
</feature>
<dbReference type="CDD" id="cd18069">
    <property type="entry name" value="DEXHc_ARIP4"/>
    <property type="match status" value="1"/>
</dbReference>
<feature type="domain" description="Helicase C-terminal" evidence="11">
    <location>
        <begin position="1629"/>
        <end position="1802"/>
    </location>
</feature>
<feature type="compositionally biased region" description="Acidic residues" evidence="9">
    <location>
        <begin position="2210"/>
        <end position="2226"/>
    </location>
</feature>
<feature type="compositionally biased region" description="Acidic residues" evidence="9">
    <location>
        <begin position="450"/>
        <end position="472"/>
    </location>
</feature>
<feature type="region of interest" description="Disordered" evidence="9">
    <location>
        <begin position="1124"/>
        <end position="1234"/>
    </location>
</feature>
<dbReference type="PANTHER" id="PTHR45797:SF1">
    <property type="entry name" value="HELICASE ARIP4"/>
    <property type="match status" value="1"/>
</dbReference>
<sequence>MDPILSRLGDVTIQRLEKPKRPPLPKPDDVEIQKIEKGKDKEKEEKKVLQREPSREPSYIRGPVETDIINSKRTISYSDEMIAKRTKFDDSEYLENKSNPFDERPEFEDHMFNDFSDEEITDFETESEFESDGEIGETNEIINPVSGEVKTNEIKEEVEETETDAEGEPVGESAVDPEFFEKLVEETGKTEGPSTSQPAIKEEEPANDSEDYEYDIKQKLKEMGEISFETVKKEDKPKKSEVATETEVSVMPAKKSGDEEVTIERKGGVNMRRNIREVMDEAKLDESTLAAQRQEMERLRRVQEQQRIIREVQRQVAQERMQNKVLSLLQGNKPGTSGAKIGNTVLVKLPNGETKPMTRIAKRPFDLVRIPKPSNIPKPANRSLVSMRRPSNSGQLTPSVSIAPVNKKPAPLFKQPPEEAEYDSSRYIKPPPKQKHRDPDRPGVPTIDLSSDDDCIVLSESDGEHEEVEEDPSNSGMHTNDEFNQPDEQGRVVVNIGHPEGEQDIYLAPQIARIIKPHQIGGIRFMYDNVVESINRFETSSGFGCILAHSMGLGKTLQVVSFSDVFLRHTTAKTILCIMPINTLQNWLAEYNMWLPTEENAVNSPLQAYGEVRPRTFNLHVLNDSHKTLSARAKVIHEWRSGGGVLLIGYEQFRLLSQRKHPRSRSRRKPNPIKDAEDEDKNRKLFDDVHEALVRPGPDLVICDEGHRIKNSHASISQALKQMRTKRRIVLTGYPLQNSLMEYWCMVDFVRPNYLGTKSEFCNMFERPIQNGQCIDSTEADIKLMRYRAHVLHSLLVGFVQRRSHAVLQTALPQKEEYVLLVRMTPFQRKLYNTFMNDVVRVQSVPNPLKAFAVCCKIWNHPDVLYNFLKKRAGGEAVDIDLEEVQTNADGTPNTNSKIKKGTPKRNNSSRSKKAGTKPAASITPYSQNDNSKPNSQKKGKGGNQLNIPGENQQLSGQNQQRNINFNQQPSTGNFACQTINQQNIPMEQSQNQISSSNQMSFSNFVANNPGTFVNTTPDFNKTQYQAVSSPTNNNQPVHKLDQSQQFHSFGDNSSSFSPDNSNFFKTPQNDQQNQNFTNSYPLQQSTQNYQDYQPGVQNQNFQAFPNQQSPNTTNIQSQNFSQFSNLQQQQSIQNNETFQNQPQQQSTNTYTDPNTLQNQPGSFANQQNNFTNPQNNYLNQQTSFSNQQGTFPSPQSNFANQQNTFLNQQNNFPNQQSNFQNQQGSVPNQTTNFPAQQGNILVQSNNFSNQPGNFTKQQANLPSQPNLGTVNSQLGTLSIQQSGFPNQQANITNQQTNLPTQQPNFQNQQISIQSQQNNYTNQQQSNFNNIKNDLMNQSNKTTNQQSTFPNQIQQVRTFSNNFSEDNNFINQNPNQKANYGNISQPIENFQNQDFSTCDNQNSFSSFPKPNNQGFSYDAEHSSSNSNFVRFEQSNWGQQNINYEQKPSYFTNFQTPAQTGGNSANSWIKKEDDIKPKIINSPIKSENSNSSIEHKPKINIISDIKIGNVFSGTSCIPESKKINILSDVKLEIKKEETLEEKYQPPLQFGQNNYQQIGEVKTEKFQQIGSLDVKKEEIKDEIVEEDEIKVNNDSPPISKLRDVKDDGIPYDWAVELLKDYVPGIIENSAKMEILFCIIRESITLGDRLLLFSQSLITLDLIEQFLQSNNVPGETHNWAKNANYYRLDGSTSALEREKLINEFNSNSKIYLFLVSTRAGSLGINLIGANRVVVLDASWNPCHDTQAVCRVYRYGQRKPCFVYRLVMDHCLEKKIYDRQINKQGMSDRVVDECNPDANLTMKDVSSLCFDDKEEVEEKDWSSVKENYIDIVLQKVLEQYGRRLNKEPFQHESLLVDRKEKQLSQQEKRLAKKGYEREKQASRQPAFQPGSRSHRPVASVRPMQQGGERVSRWIPAEHWQRQGMTAQEMILPLDVVIPTSQPDKGNIVLKAGQKVLVLKSPKGVYMQLENGKIVAIKTAIKVRGKAEDNEAAKAGAVKSNFPPSKTHPMMPNLPQKRPPRPPLSHGVNAPTKLNVRSIRQTVPNLVSRIQSVNRKINVAKTKPYQIGQEIVKGVGMSKDSELSSPTPVSPQQQLMQQQYRQSQQQSKIGSEDYARLQRHNFSFGEKPEVNSKVIKFQSRGDVQITKVPPVKAKIAPRSSTATENRGDVTSTTTTTKAAIGSAIEQLEQSTSQMINEATQRIQDISEMTQSSSYSEEEPDQEPPPESESANEESFGMSETEELEAPEELEDEFENDPEQEHEHPTTGDVEEQPKPEHQQQQQQQQQQPPPPEYHAGYGNYYAYGNIQPYPHPHPPPPPPQGYAAYGPPQHPPYEMMAYPQPPHQQPPQYNYAVYPQGYPQYAPPPGAPPYDYGAPPPHPPPQPMYAYPAPYPPQQYAPPPPQGPYPPAAPPPPPNYDYQYQNPPPHGQPPPASTPYYQNS</sequence>
<evidence type="ECO:0000256" key="7">
    <source>
        <dbReference type="ARBA" id="ARBA00023125"/>
    </source>
</evidence>
<dbReference type="InterPro" id="IPR038718">
    <property type="entry name" value="SNF2-like_sf"/>
</dbReference>
<keyword evidence="8" id="KW-0539">Nucleus</keyword>
<feature type="compositionally biased region" description="Basic and acidic residues" evidence="9">
    <location>
        <begin position="255"/>
        <end position="266"/>
    </location>
</feature>
<reference evidence="13" key="1">
    <citation type="submission" date="2025-08" db="UniProtKB">
        <authorList>
            <consortium name="RefSeq"/>
        </authorList>
    </citation>
    <scope>IDENTIFICATION</scope>
    <source>
        <tissue evidence="13">Entire body</tissue>
    </source>
</reference>
<feature type="region of interest" description="Disordered" evidence="9">
    <location>
        <begin position="231"/>
        <end position="266"/>
    </location>
</feature>
<keyword evidence="5" id="KW-0347">Helicase</keyword>
<feature type="region of interest" description="Disordered" evidence="9">
    <location>
        <begin position="2149"/>
        <end position="2169"/>
    </location>
</feature>
<evidence type="ECO:0000259" key="11">
    <source>
        <dbReference type="PROSITE" id="PS51194"/>
    </source>
</evidence>
<evidence type="ECO:0000256" key="1">
    <source>
        <dbReference type="ARBA" id="ARBA00004123"/>
    </source>
</evidence>
<feature type="compositionally biased region" description="Polar residues" evidence="9">
    <location>
        <begin position="1182"/>
        <end position="1197"/>
    </location>
</feature>
<comment type="subcellular location">
    <subcellularLocation>
        <location evidence="1">Nucleus</location>
    </subcellularLocation>
</comment>
<dbReference type="GeneID" id="108744551"/>
<dbReference type="GO" id="GO:0003677">
    <property type="term" value="F:DNA binding"/>
    <property type="evidence" value="ECO:0007669"/>
    <property type="project" value="UniProtKB-KW"/>
</dbReference>
<feature type="compositionally biased region" description="Polar residues" evidence="9">
    <location>
        <begin position="473"/>
        <end position="486"/>
    </location>
</feature>
<feature type="compositionally biased region" description="Basic and acidic residues" evidence="9">
    <location>
        <begin position="15"/>
        <end position="55"/>
    </location>
</feature>
<feature type="compositionally biased region" description="Low complexity" evidence="9">
    <location>
        <begin position="2087"/>
        <end position="2101"/>
    </location>
</feature>
<feature type="compositionally biased region" description="Pro residues" evidence="9">
    <location>
        <begin position="2356"/>
        <end position="2410"/>
    </location>
</feature>
<feature type="compositionally biased region" description="Acidic residues" evidence="9">
    <location>
        <begin position="2234"/>
        <end position="2252"/>
    </location>
</feature>
<dbReference type="InterPro" id="IPR001650">
    <property type="entry name" value="Helicase_C-like"/>
</dbReference>
<dbReference type="Proteomes" id="UP000192223">
    <property type="component" value="Unplaced"/>
</dbReference>
<feature type="region of interest" description="Disordered" evidence="9">
    <location>
        <begin position="1"/>
        <end position="60"/>
    </location>
</feature>
<feature type="compositionally biased region" description="Acidic residues" evidence="9">
    <location>
        <begin position="156"/>
        <end position="169"/>
    </location>
</feature>
<proteinExistence type="inferred from homology"/>
<feature type="compositionally biased region" description="Low complexity" evidence="9">
    <location>
        <begin position="1166"/>
        <end position="1181"/>
    </location>
</feature>
<feature type="region of interest" description="Disordered" evidence="9">
    <location>
        <begin position="370"/>
        <end position="486"/>
    </location>
</feature>
<dbReference type="PROSITE" id="PS51194">
    <property type="entry name" value="HELICASE_CTER"/>
    <property type="match status" value="1"/>
</dbReference>
<feature type="compositionally biased region" description="Low complexity" evidence="9">
    <location>
        <begin position="2290"/>
        <end position="2303"/>
    </location>
</feature>
<feature type="compositionally biased region" description="Basic and acidic residues" evidence="9">
    <location>
        <begin position="179"/>
        <end position="189"/>
    </location>
</feature>
<evidence type="ECO:0000313" key="12">
    <source>
        <dbReference type="Proteomes" id="UP000192223"/>
    </source>
</evidence>
<dbReference type="SMART" id="SM00490">
    <property type="entry name" value="HELICc"/>
    <property type="match status" value="1"/>
</dbReference>
<evidence type="ECO:0000256" key="2">
    <source>
        <dbReference type="ARBA" id="ARBA00007025"/>
    </source>
</evidence>
<evidence type="ECO:0000256" key="4">
    <source>
        <dbReference type="ARBA" id="ARBA00022801"/>
    </source>
</evidence>
<dbReference type="PANTHER" id="PTHR45797">
    <property type="entry name" value="RAD54-LIKE"/>
    <property type="match status" value="1"/>
</dbReference>
<feature type="region of interest" description="Disordered" evidence="9">
    <location>
        <begin position="886"/>
        <end position="958"/>
    </location>
</feature>
<feature type="compositionally biased region" description="Basic residues" evidence="9">
    <location>
        <begin position="659"/>
        <end position="671"/>
    </location>
</feature>
<dbReference type="Gene3D" id="3.40.50.10810">
    <property type="entry name" value="Tandem AAA-ATPase domain"/>
    <property type="match status" value="1"/>
</dbReference>
<gene>
    <name evidence="13" type="primary">LOC108744551</name>
</gene>
<evidence type="ECO:0000256" key="8">
    <source>
        <dbReference type="ARBA" id="ARBA00023242"/>
    </source>
</evidence>
<dbReference type="GO" id="GO:0004386">
    <property type="term" value="F:helicase activity"/>
    <property type="evidence" value="ECO:0007669"/>
    <property type="project" value="UniProtKB-KW"/>
</dbReference>
<name>A0A1W4XID9_AGRPL</name>
<feature type="compositionally biased region" description="Basic and acidic residues" evidence="9">
    <location>
        <begin position="231"/>
        <end position="242"/>
    </location>
</feature>
<feature type="compositionally biased region" description="Polar residues" evidence="9">
    <location>
        <begin position="886"/>
        <end position="897"/>
    </location>
</feature>
<feature type="compositionally biased region" description="Low complexity" evidence="9">
    <location>
        <begin position="1047"/>
        <end position="1065"/>
    </location>
</feature>
<evidence type="ECO:0000256" key="9">
    <source>
        <dbReference type="SAM" id="MobiDB-lite"/>
    </source>
</evidence>
<feature type="compositionally biased region" description="Pro residues" evidence="9">
    <location>
        <begin position="2304"/>
        <end position="2315"/>
    </location>
</feature>
<dbReference type="PROSITE" id="PS51192">
    <property type="entry name" value="HELICASE_ATP_BIND_1"/>
    <property type="match status" value="1"/>
</dbReference>
<dbReference type="GO" id="GO:0016887">
    <property type="term" value="F:ATP hydrolysis activity"/>
    <property type="evidence" value="ECO:0007669"/>
    <property type="project" value="InterPro"/>
</dbReference>
<dbReference type="InterPro" id="IPR014001">
    <property type="entry name" value="Helicase_ATP-bd"/>
</dbReference>
<feature type="region of interest" description="Disordered" evidence="9">
    <location>
        <begin position="2199"/>
        <end position="2435"/>
    </location>
</feature>
<feature type="compositionally biased region" description="Polar residues" evidence="9">
    <location>
        <begin position="944"/>
        <end position="957"/>
    </location>
</feature>
<feature type="compositionally biased region" description="Acidic residues" evidence="9">
    <location>
        <begin position="123"/>
        <end position="137"/>
    </location>
</feature>
<feature type="compositionally biased region" description="Polar residues" evidence="9">
    <location>
        <begin position="1066"/>
        <end position="1080"/>
    </location>
</feature>
<dbReference type="Gene3D" id="3.40.50.300">
    <property type="entry name" value="P-loop containing nucleotide triphosphate hydrolases"/>
    <property type="match status" value="2"/>
</dbReference>
<dbReference type="Pfam" id="PF00271">
    <property type="entry name" value="Helicase_C"/>
    <property type="match status" value="1"/>
</dbReference>
<feature type="compositionally biased region" description="Polar residues" evidence="9">
    <location>
        <begin position="924"/>
        <end position="935"/>
    </location>
</feature>
<feature type="region of interest" description="Disordered" evidence="9">
    <location>
        <begin position="1047"/>
        <end position="1080"/>
    </location>
</feature>
<dbReference type="RefSeq" id="XP_018335886.1">
    <property type="nucleotide sequence ID" value="XM_018480384.2"/>
</dbReference>
<dbReference type="STRING" id="224129.A0A1W4XID9"/>
<evidence type="ECO:0000256" key="3">
    <source>
        <dbReference type="ARBA" id="ARBA00022741"/>
    </source>
</evidence>
<evidence type="ECO:0000259" key="10">
    <source>
        <dbReference type="PROSITE" id="PS51192"/>
    </source>
</evidence>
<accession>A0A1W4XID9</accession>
<feature type="compositionally biased region" description="Low complexity" evidence="9">
    <location>
        <begin position="1124"/>
        <end position="1136"/>
    </location>
</feature>
<keyword evidence="3" id="KW-0547">Nucleotide-binding</keyword>
<dbReference type="CDD" id="cd18793">
    <property type="entry name" value="SF2_C_SNF"/>
    <property type="match status" value="1"/>
</dbReference>